<gene>
    <name evidence="1" type="ORF">DPMN_033793</name>
</gene>
<dbReference type="AlphaFoldDB" id="A0A9D4M4G1"/>
<proteinExistence type="predicted"/>
<evidence type="ECO:0000313" key="1">
    <source>
        <dbReference type="EMBL" id="KAH3870605.1"/>
    </source>
</evidence>
<reference evidence="1" key="1">
    <citation type="journal article" date="2019" name="bioRxiv">
        <title>The Genome of the Zebra Mussel, Dreissena polymorpha: A Resource for Invasive Species Research.</title>
        <authorList>
            <person name="McCartney M.A."/>
            <person name="Auch B."/>
            <person name="Kono T."/>
            <person name="Mallez S."/>
            <person name="Zhang Y."/>
            <person name="Obille A."/>
            <person name="Becker A."/>
            <person name="Abrahante J.E."/>
            <person name="Garbe J."/>
            <person name="Badalamenti J.P."/>
            <person name="Herman A."/>
            <person name="Mangelson H."/>
            <person name="Liachko I."/>
            <person name="Sullivan S."/>
            <person name="Sone E.D."/>
            <person name="Koren S."/>
            <person name="Silverstein K.A.T."/>
            <person name="Beckman K.B."/>
            <person name="Gohl D.M."/>
        </authorList>
    </citation>
    <scope>NUCLEOTIDE SEQUENCE</scope>
    <source>
        <strain evidence="1">Duluth1</strain>
        <tissue evidence="1">Whole animal</tissue>
    </source>
</reference>
<accession>A0A9D4M4G1</accession>
<protein>
    <submittedName>
        <fullName evidence="1">Uncharacterized protein</fullName>
    </submittedName>
</protein>
<organism evidence="1 2">
    <name type="scientific">Dreissena polymorpha</name>
    <name type="common">Zebra mussel</name>
    <name type="synonym">Mytilus polymorpha</name>
    <dbReference type="NCBI Taxonomy" id="45954"/>
    <lineage>
        <taxon>Eukaryota</taxon>
        <taxon>Metazoa</taxon>
        <taxon>Spiralia</taxon>
        <taxon>Lophotrochozoa</taxon>
        <taxon>Mollusca</taxon>
        <taxon>Bivalvia</taxon>
        <taxon>Autobranchia</taxon>
        <taxon>Heteroconchia</taxon>
        <taxon>Euheterodonta</taxon>
        <taxon>Imparidentia</taxon>
        <taxon>Neoheterodontei</taxon>
        <taxon>Myida</taxon>
        <taxon>Dreissenoidea</taxon>
        <taxon>Dreissenidae</taxon>
        <taxon>Dreissena</taxon>
    </lineage>
</organism>
<keyword evidence="2" id="KW-1185">Reference proteome</keyword>
<reference evidence="1" key="2">
    <citation type="submission" date="2020-11" db="EMBL/GenBank/DDBJ databases">
        <authorList>
            <person name="McCartney M.A."/>
            <person name="Auch B."/>
            <person name="Kono T."/>
            <person name="Mallez S."/>
            <person name="Becker A."/>
            <person name="Gohl D.M."/>
            <person name="Silverstein K.A.T."/>
            <person name="Koren S."/>
            <person name="Bechman K.B."/>
            <person name="Herman A."/>
            <person name="Abrahante J.E."/>
            <person name="Garbe J."/>
        </authorList>
    </citation>
    <scope>NUCLEOTIDE SEQUENCE</scope>
    <source>
        <strain evidence="1">Duluth1</strain>
        <tissue evidence="1">Whole animal</tissue>
    </source>
</reference>
<dbReference type="EMBL" id="JAIWYP010000002">
    <property type="protein sequence ID" value="KAH3870605.1"/>
    <property type="molecule type" value="Genomic_DNA"/>
</dbReference>
<evidence type="ECO:0000313" key="2">
    <source>
        <dbReference type="Proteomes" id="UP000828390"/>
    </source>
</evidence>
<sequence length="62" mass="7103">MPLTLELLISVDLHKTGDDEREPHLTGLDFLPDGRLVAVDNSNMKCILPNKRLQRLWNTVHI</sequence>
<dbReference type="Proteomes" id="UP000828390">
    <property type="component" value="Unassembled WGS sequence"/>
</dbReference>
<comment type="caution">
    <text evidence="1">The sequence shown here is derived from an EMBL/GenBank/DDBJ whole genome shotgun (WGS) entry which is preliminary data.</text>
</comment>
<name>A0A9D4M4G1_DREPO</name>